<keyword evidence="1" id="KW-0812">Transmembrane</keyword>
<sequence>MNIQSFSMMEIQSPLLPFPYVGLWVFFLGVGCG</sequence>
<protein>
    <submittedName>
        <fullName evidence="2">Uncharacterized protein</fullName>
    </submittedName>
</protein>
<reference evidence="2" key="1">
    <citation type="submission" date="2018-02" db="EMBL/GenBank/DDBJ databases">
        <title>Rhizophora mucronata_Transcriptome.</title>
        <authorList>
            <person name="Meera S.P."/>
            <person name="Sreeshan A."/>
            <person name="Augustine A."/>
        </authorList>
    </citation>
    <scope>NUCLEOTIDE SEQUENCE</scope>
    <source>
        <tissue evidence="2">Leaf</tissue>
    </source>
</reference>
<evidence type="ECO:0000256" key="1">
    <source>
        <dbReference type="SAM" id="Phobius"/>
    </source>
</evidence>
<feature type="transmembrane region" description="Helical" evidence="1">
    <location>
        <begin position="15"/>
        <end position="32"/>
    </location>
</feature>
<accession>A0A2P2IP61</accession>
<evidence type="ECO:0000313" key="2">
    <source>
        <dbReference type="EMBL" id="MBW83010.1"/>
    </source>
</evidence>
<dbReference type="AlphaFoldDB" id="A0A2P2IP61"/>
<proteinExistence type="predicted"/>
<keyword evidence="1" id="KW-0472">Membrane</keyword>
<organism evidence="2">
    <name type="scientific">Rhizophora mucronata</name>
    <name type="common">Asiatic mangrove</name>
    <dbReference type="NCBI Taxonomy" id="61149"/>
    <lineage>
        <taxon>Eukaryota</taxon>
        <taxon>Viridiplantae</taxon>
        <taxon>Streptophyta</taxon>
        <taxon>Embryophyta</taxon>
        <taxon>Tracheophyta</taxon>
        <taxon>Spermatophyta</taxon>
        <taxon>Magnoliopsida</taxon>
        <taxon>eudicotyledons</taxon>
        <taxon>Gunneridae</taxon>
        <taxon>Pentapetalae</taxon>
        <taxon>rosids</taxon>
        <taxon>fabids</taxon>
        <taxon>Malpighiales</taxon>
        <taxon>Rhizophoraceae</taxon>
        <taxon>Rhizophora</taxon>
    </lineage>
</organism>
<name>A0A2P2IP61_RHIMU</name>
<dbReference type="EMBL" id="GGEC01002527">
    <property type="protein sequence ID" value="MBW83010.1"/>
    <property type="molecule type" value="Transcribed_RNA"/>
</dbReference>
<keyword evidence="1" id="KW-1133">Transmembrane helix</keyword>